<dbReference type="FunFam" id="3.20.20.80:FF:000022">
    <property type="entry name" value="Beta-glucosidase 11"/>
    <property type="match status" value="1"/>
</dbReference>
<evidence type="ECO:0000256" key="4">
    <source>
        <dbReference type="RuleBase" id="RU003690"/>
    </source>
</evidence>
<dbReference type="AlphaFoldDB" id="A0AA88US41"/>
<sequence length="540" mass="61091">MATPVVPAATFRHDFPKGFLFGASSSAFQIEGAVNEGGRGPSIWDTFAKEQDLHGWQVGTDHYNRYEEDVKLIKYMGLDSYRLSISWSRVLPNGKLSGGKNKEGIAFYNKLINKLLAAGIIPVVTLSHWDVPQGLDDEYGGFLSPKITKDFVDFANLCFAEFGDRVKFWITFCGPWSLAYSGYGAGTIAPGRGVSSSAVDDFATRHRLPPDFTFCRPYRTRIHHDAFGDPGTEPYTVGHHQLLAHAAVVKLYKKNYQSTQKGKIGIILQQIWPVALTDTEEDRAAVQRSIDYMLGWFMDPLYKGDYPDSMKDFLGCRLPTFTSEESQTVKGSYDFIALNYYTATYVRDAPEAANGPPSVVTDPRVAYETERDGVPIGEEARPSGGSSWIRVYPAGIQEFLVYVKEKYDNPVIYISENGIDETNDPLLTRWESLSDHWRVSYYQRHLSYLRRAITEHGVNVKGYFIWSLTDNFEWGESISSRFGNVYIDYDNGHTRNPKLSAEWFRVQLLNKATPRIGSSSPCRSRFLEPDELDEHEFTTD</sequence>
<dbReference type="Gene3D" id="3.20.20.80">
    <property type="entry name" value="Glycosidases"/>
    <property type="match status" value="1"/>
</dbReference>
<evidence type="ECO:0000313" key="6">
    <source>
        <dbReference type="Proteomes" id="UP001187471"/>
    </source>
</evidence>
<comment type="similarity">
    <text evidence="1 4">Belongs to the glycosyl hydrolase 1 family.</text>
</comment>
<dbReference type="InterPro" id="IPR017853">
    <property type="entry name" value="GH"/>
</dbReference>
<accession>A0AA88US41</accession>
<organism evidence="5 6">
    <name type="scientific">Escallonia rubra</name>
    <dbReference type="NCBI Taxonomy" id="112253"/>
    <lineage>
        <taxon>Eukaryota</taxon>
        <taxon>Viridiplantae</taxon>
        <taxon>Streptophyta</taxon>
        <taxon>Embryophyta</taxon>
        <taxon>Tracheophyta</taxon>
        <taxon>Spermatophyta</taxon>
        <taxon>Magnoliopsida</taxon>
        <taxon>eudicotyledons</taxon>
        <taxon>Gunneridae</taxon>
        <taxon>Pentapetalae</taxon>
        <taxon>asterids</taxon>
        <taxon>campanulids</taxon>
        <taxon>Escalloniales</taxon>
        <taxon>Escalloniaceae</taxon>
        <taxon>Escallonia</taxon>
    </lineage>
</organism>
<dbReference type="EMBL" id="JAVXUO010000563">
    <property type="protein sequence ID" value="KAK2991153.1"/>
    <property type="molecule type" value="Genomic_DNA"/>
</dbReference>
<dbReference type="GO" id="GO:0009821">
    <property type="term" value="P:alkaloid biosynthetic process"/>
    <property type="evidence" value="ECO:0007669"/>
    <property type="project" value="UniProtKB-ARBA"/>
</dbReference>
<gene>
    <name evidence="5" type="ORF">RJ640_024695</name>
</gene>
<dbReference type="Proteomes" id="UP001187471">
    <property type="component" value="Unassembled WGS sequence"/>
</dbReference>
<evidence type="ECO:0000313" key="5">
    <source>
        <dbReference type="EMBL" id="KAK2991153.1"/>
    </source>
</evidence>
<dbReference type="PROSITE" id="PS00653">
    <property type="entry name" value="GLYCOSYL_HYDROL_F1_2"/>
    <property type="match status" value="1"/>
</dbReference>
<dbReference type="SUPFAM" id="SSF51445">
    <property type="entry name" value="(Trans)glycosidases"/>
    <property type="match status" value="1"/>
</dbReference>
<evidence type="ECO:0000256" key="2">
    <source>
        <dbReference type="ARBA" id="ARBA00022801"/>
    </source>
</evidence>
<evidence type="ECO:0008006" key="7">
    <source>
        <dbReference type="Google" id="ProtNLM"/>
    </source>
</evidence>
<name>A0AA88US41_9ASTE</name>
<dbReference type="GO" id="GO:0008422">
    <property type="term" value="F:beta-glucosidase activity"/>
    <property type="evidence" value="ECO:0007669"/>
    <property type="project" value="TreeGrafter"/>
</dbReference>
<proteinExistence type="inferred from homology"/>
<dbReference type="PRINTS" id="PR00131">
    <property type="entry name" value="GLHYDRLASE1"/>
</dbReference>
<keyword evidence="6" id="KW-1185">Reference proteome</keyword>
<protein>
    <recommendedName>
        <fullName evidence="7">Beta-glucosidase</fullName>
    </recommendedName>
</protein>
<comment type="caution">
    <text evidence="5">The sequence shown here is derived from an EMBL/GenBank/DDBJ whole genome shotgun (WGS) entry which is preliminary data.</text>
</comment>
<reference evidence="5" key="1">
    <citation type="submission" date="2022-12" db="EMBL/GenBank/DDBJ databases">
        <title>Draft genome assemblies for two species of Escallonia (Escalloniales).</title>
        <authorList>
            <person name="Chanderbali A."/>
            <person name="Dervinis C."/>
            <person name="Anghel I."/>
            <person name="Soltis D."/>
            <person name="Soltis P."/>
            <person name="Zapata F."/>
        </authorList>
    </citation>
    <scope>NUCLEOTIDE SEQUENCE</scope>
    <source>
        <strain evidence="5">UCBG92.1500</strain>
        <tissue evidence="5">Leaf</tissue>
    </source>
</reference>
<keyword evidence="3" id="KW-0326">Glycosidase</keyword>
<evidence type="ECO:0000256" key="3">
    <source>
        <dbReference type="ARBA" id="ARBA00023295"/>
    </source>
</evidence>
<dbReference type="GO" id="GO:0005975">
    <property type="term" value="P:carbohydrate metabolic process"/>
    <property type="evidence" value="ECO:0007669"/>
    <property type="project" value="InterPro"/>
</dbReference>
<dbReference type="PANTHER" id="PTHR10353:SF327">
    <property type="entry name" value="GLYCOSIDE HYDROLASE FAMILY 1 PROTEIN"/>
    <property type="match status" value="1"/>
</dbReference>
<dbReference type="InterPro" id="IPR033132">
    <property type="entry name" value="GH_1_N_CS"/>
</dbReference>
<dbReference type="Pfam" id="PF00232">
    <property type="entry name" value="Glyco_hydro_1"/>
    <property type="match status" value="1"/>
</dbReference>
<evidence type="ECO:0000256" key="1">
    <source>
        <dbReference type="ARBA" id="ARBA00010838"/>
    </source>
</evidence>
<keyword evidence="2" id="KW-0378">Hydrolase</keyword>
<dbReference type="InterPro" id="IPR001360">
    <property type="entry name" value="Glyco_hydro_1"/>
</dbReference>
<dbReference type="PANTHER" id="PTHR10353">
    <property type="entry name" value="GLYCOSYL HYDROLASE"/>
    <property type="match status" value="1"/>
</dbReference>